<evidence type="ECO:0000313" key="2">
    <source>
        <dbReference type="EMBL" id="PRX40331.1"/>
    </source>
</evidence>
<dbReference type="PANTHER" id="PTHR42759:SF1">
    <property type="entry name" value="MAGNESIUM-CHELATASE SUBUNIT CHLD"/>
    <property type="match status" value="1"/>
</dbReference>
<protein>
    <submittedName>
        <fullName evidence="2">MoxR-like ATPase</fullName>
    </submittedName>
</protein>
<reference evidence="2 3" key="1">
    <citation type="submission" date="2018-03" db="EMBL/GenBank/DDBJ databases">
        <title>Genomic Encyclopedia of Archaeal and Bacterial Type Strains, Phase II (KMG-II): from individual species to whole genera.</title>
        <authorList>
            <person name="Goeker M."/>
        </authorList>
    </citation>
    <scope>NUCLEOTIDE SEQUENCE [LARGE SCALE GENOMIC DNA]</scope>
    <source>
        <strain evidence="2 3">DSM 44946</strain>
    </source>
</reference>
<dbReference type="InterPro" id="IPR050764">
    <property type="entry name" value="CbbQ/NirQ/NorQ/GpvN"/>
</dbReference>
<dbReference type="PANTHER" id="PTHR42759">
    <property type="entry name" value="MOXR FAMILY PROTEIN"/>
    <property type="match status" value="1"/>
</dbReference>
<accession>A0A2T0LE35</accession>
<gene>
    <name evidence="2" type="ORF">CLV97_11419</name>
</gene>
<dbReference type="RefSeq" id="WP_342749791.1">
    <property type="nucleotide sequence ID" value="NZ_PVNE01000014.1"/>
</dbReference>
<dbReference type="Proteomes" id="UP000237797">
    <property type="component" value="Unassembled WGS sequence"/>
</dbReference>
<dbReference type="Gene3D" id="3.40.50.300">
    <property type="entry name" value="P-loop containing nucleotide triphosphate hydrolases"/>
    <property type="match status" value="1"/>
</dbReference>
<keyword evidence="3" id="KW-1185">Reference proteome</keyword>
<dbReference type="AlphaFoldDB" id="A0A2T0LE35"/>
<dbReference type="SUPFAM" id="SSF52540">
    <property type="entry name" value="P-loop containing nucleoside triphosphate hydrolases"/>
    <property type="match status" value="1"/>
</dbReference>
<name>A0A2T0LE35_9BACL</name>
<dbReference type="GO" id="GO:0016887">
    <property type="term" value="F:ATP hydrolysis activity"/>
    <property type="evidence" value="ECO:0007669"/>
    <property type="project" value="InterPro"/>
</dbReference>
<dbReference type="InterPro" id="IPR003593">
    <property type="entry name" value="AAA+_ATPase"/>
</dbReference>
<dbReference type="InterPro" id="IPR011704">
    <property type="entry name" value="ATPase_dyneun-rel_AAA"/>
</dbReference>
<organism evidence="2 3">
    <name type="scientific">Planifilum fimeticola</name>
    <dbReference type="NCBI Taxonomy" id="201975"/>
    <lineage>
        <taxon>Bacteria</taxon>
        <taxon>Bacillati</taxon>
        <taxon>Bacillota</taxon>
        <taxon>Bacilli</taxon>
        <taxon>Bacillales</taxon>
        <taxon>Thermoactinomycetaceae</taxon>
        <taxon>Planifilum</taxon>
    </lineage>
</organism>
<dbReference type="CDD" id="cd00009">
    <property type="entry name" value="AAA"/>
    <property type="match status" value="1"/>
</dbReference>
<dbReference type="EMBL" id="PVNE01000014">
    <property type="protein sequence ID" value="PRX40331.1"/>
    <property type="molecule type" value="Genomic_DNA"/>
</dbReference>
<sequence>MRARRAGPGLFFPCIVQRGCRNILDRIQSIEKAFREQGYIADRPLVTALHLVSTLGKPLLVEGPAGVGKTEIAKVLAAVLDTRLVRLQCYEGLDVHTALYEWNYPKQMLHIRLTENSGATVEEREKEIFSPSFLLRRPLLEAISDEEASPVLLIDEVDRADEEFEAFLLEILGEFQVTIPELGTIRAEHKPYVVLTSNRTRELSDALRRRCLYLWIPYPDPEKEVRILEARLPGIRRRLAEQIARVMARIRTMALHKVPGVAESLDWAQALMALHRGELDRDSIRETLGCLVKDQEDWEALEGELEKGNLLRDAGTGT</sequence>
<dbReference type="GO" id="GO:0005524">
    <property type="term" value="F:ATP binding"/>
    <property type="evidence" value="ECO:0007669"/>
    <property type="project" value="InterPro"/>
</dbReference>
<comment type="caution">
    <text evidence="2">The sequence shown here is derived from an EMBL/GenBank/DDBJ whole genome shotgun (WGS) entry which is preliminary data.</text>
</comment>
<dbReference type="Pfam" id="PF07728">
    <property type="entry name" value="AAA_5"/>
    <property type="match status" value="1"/>
</dbReference>
<evidence type="ECO:0000313" key="3">
    <source>
        <dbReference type="Proteomes" id="UP000237797"/>
    </source>
</evidence>
<dbReference type="InterPro" id="IPR027417">
    <property type="entry name" value="P-loop_NTPase"/>
</dbReference>
<dbReference type="SMART" id="SM00382">
    <property type="entry name" value="AAA"/>
    <property type="match status" value="1"/>
</dbReference>
<proteinExistence type="predicted"/>
<feature type="domain" description="AAA+ ATPase" evidence="1">
    <location>
        <begin position="55"/>
        <end position="217"/>
    </location>
</feature>
<evidence type="ECO:0000259" key="1">
    <source>
        <dbReference type="SMART" id="SM00382"/>
    </source>
</evidence>